<proteinExistence type="predicted"/>
<evidence type="ECO:0000313" key="1">
    <source>
        <dbReference type="EMBL" id="KAJ3120354.1"/>
    </source>
</evidence>
<dbReference type="AlphaFoldDB" id="A0AAD5SZ84"/>
<reference evidence="1" key="1">
    <citation type="submission" date="2020-05" db="EMBL/GenBank/DDBJ databases">
        <title>Phylogenomic resolution of chytrid fungi.</title>
        <authorList>
            <person name="Stajich J.E."/>
            <person name="Amses K."/>
            <person name="Simmons R."/>
            <person name="Seto K."/>
            <person name="Myers J."/>
            <person name="Bonds A."/>
            <person name="Quandt C.A."/>
            <person name="Barry K."/>
            <person name="Liu P."/>
            <person name="Grigoriev I."/>
            <person name="Longcore J.E."/>
            <person name="James T.Y."/>
        </authorList>
    </citation>
    <scope>NUCLEOTIDE SEQUENCE</scope>
    <source>
        <strain evidence="1">JEL0513</strain>
    </source>
</reference>
<dbReference type="EMBL" id="JADGJH010000973">
    <property type="protein sequence ID" value="KAJ3120354.1"/>
    <property type="molecule type" value="Genomic_DNA"/>
</dbReference>
<evidence type="ECO:0000313" key="2">
    <source>
        <dbReference type="Proteomes" id="UP001211907"/>
    </source>
</evidence>
<gene>
    <name evidence="1" type="ORF">HK100_012836</name>
</gene>
<protein>
    <submittedName>
        <fullName evidence="1">Uncharacterized protein</fullName>
    </submittedName>
</protein>
<sequence length="182" mass="21042">MTTKNDPIIKKYSTKQPEIPVNPALLLNHQIDHAIKLNHLESVMFSLLCGNETFPDFSHNIVINAPDLWLKHHLRMLEFPENTIQYELDELARHLGYSRSKKEFPSTCEWNSDVILSLTLHHKNDEFIGQKLSLVLFKISKTAANPTLFSKNHYTTVQDIKVFVKLSGWTHLHNMLVFIGVQ</sequence>
<comment type="caution">
    <text evidence="1">The sequence shown here is derived from an EMBL/GenBank/DDBJ whole genome shotgun (WGS) entry which is preliminary data.</text>
</comment>
<name>A0AAD5SZ84_9FUNG</name>
<keyword evidence="2" id="KW-1185">Reference proteome</keyword>
<dbReference type="Proteomes" id="UP001211907">
    <property type="component" value="Unassembled WGS sequence"/>
</dbReference>
<accession>A0AAD5SZ84</accession>
<organism evidence="1 2">
    <name type="scientific">Physocladia obscura</name>
    <dbReference type="NCBI Taxonomy" id="109957"/>
    <lineage>
        <taxon>Eukaryota</taxon>
        <taxon>Fungi</taxon>
        <taxon>Fungi incertae sedis</taxon>
        <taxon>Chytridiomycota</taxon>
        <taxon>Chytridiomycota incertae sedis</taxon>
        <taxon>Chytridiomycetes</taxon>
        <taxon>Chytridiales</taxon>
        <taxon>Chytriomycetaceae</taxon>
        <taxon>Physocladia</taxon>
    </lineage>
</organism>